<feature type="compositionally biased region" description="Basic residues" evidence="1">
    <location>
        <begin position="39"/>
        <end position="49"/>
    </location>
</feature>
<accession>A0A8T8SK91</accession>
<feature type="region of interest" description="Disordered" evidence="1">
    <location>
        <begin position="39"/>
        <end position="79"/>
    </location>
</feature>
<evidence type="ECO:0000313" key="3">
    <source>
        <dbReference type="Proteomes" id="UP000077521"/>
    </source>
</evidence>
<comment type="caution">
    <text evidence="2">The sequence shown here is derived from an EMBL/GenBank/DDBJ whole genome shotgun (WGS) entry which is preliminary data.</text>
</comment>
<proteinExistence type="predicted"/>
<dbReference type="AlphaFoldDB" id="A0A8T8SK91"/>
<evidence type="ECO:0000256" key="1">
    <source>
        <dbReference type="SAM" id="MobiDB-lite"/>
    </source>
</evidence>
<evidence type="ECO:0008006" key="4">
    <source>
        <dbReference type="Google" id="ProtNLM"/>
    </source>
</evidence>
<gene>
    <name evidence="2" type="ORF">A4X13_0g7261</name>
</gene>
<protein>
    <recommendedName>
        <fullName evidence="4">C2H2-type domain-containing protein</fullName>
    </recommendedName>
</protein>
<name>A0A8T8SK91_9BASI</name>
<evidence type="ECO:0000313" key="2">
    <source>
        <dbReference type="EMBL" id="KAE8241791.1"/>
    </source>
</evidence>
<sequence length="1044" mass="116656">MQDSREDYEFEPAKKKFKCIPCTKFDLPTFVEQRHIKTHNNTRKHQCHKARAEERMPLRAQPLPAEDEDDDGGPAIDDDDLDDELLLSVPVAVREEERMWEMAERSDDEIVDQLMEEQDQANEGFDELLRSAWDGLDAFLHDDPTGWFPFAEKKTLFGVFFWLSPRFAISKAVLNFSFKIAEAFRGQPPSIHGCERDLKRARSAFPSQPRRHLSPAQEPFYSRSISEILAIDFASPIVRDKMKIYPRRGRYLADIRDGSRLAYNKDTRTSPPMAMSRDRQVWTDEIQLLEDAVLVRPHLFFEDDDGQLWGEGKVANVGDGGDRINLSATTRTFRLNEVKDGAEVQNLRALPIYEGERQLLRTNPLKVQAAGKKAISVPVALFVDDLSGNTSKRWNKHEAIYLSNLCLDRSSLDLDAHTHVISVSAKISATDQMAVVVDELIQLYHNPPTMYDSHFGEDVVVRPFLLLLLCDNPMAAELAGSIGLTGNLFCRLCEVDGANLKTQRGIERYLEPGPARTAPGVIAKLREQLDQAVDGVQARVNRIRVASGVKDSTCEKAILKVISIARAVSPRIARQEKDRILEGRWHGPLFRLYDVYGFDVTQSTPIEVLHSWLLGPAKYLWVTTCSTNDDGKREIAIRLSAANTSGIINSQRLNGSYLVANPGSLVGKDIKVISQVAAAAFIPLREEGVISDRLWEAWRWAAVLTRLLFVERVLVGRKESYMLDLRNALMNFYFAIASIDPQSLLKKRKFHILSHACDGIEQFGPAKGIATERYEAYNTIVRNASLCSNRSAPSKDIAQRLTDQDMLRQVMAGTQCFQEGGGEKQASSPAIQRECSSLKDGILEEHYGCKKRGGGASPGDIKRRGEDVVLHLHNGDRLRLGDSAIIAGPVMEGGISTHLVRIDNITSLEQEAPIPHPAVWINGRSNGSYASVRPYFPVQQDDGDGMRRFELGADSRNVPVFGVNAGVNFVHDCAHHGCPIVSGPGARQEREVTQATQHSVVHTRGPRQRYVLNDGMSRESALGPVYGQIPRLHTKQQVAALAVR</sequence>
<reference evidence="2" key="1">
    <citation type="submission" date="2016-04" db="EMBL/GenBank/DDBJ databases">
        <authorList>
            <person name="Nguyen H.D."/>
            <person name="Samba Siva P."/>
            <person name="Cullis J."/>
            <person name="Levesque C.A."/>
            <person name="Hambleton S."/>
        </authorList>
    </citation>
    <scope>NUCLEOTIDE SEQUENCE</scope>
    <source>
        <strain evidence="2">DAOMC 236416</strain>
    </source>
</reference>
<dbReference type="PANTHER" id="PTHR31912">
    <property type="entry name" value="IP13529P"/>
    <property type="match status" value="1"/>
</dbReference>
<dbReference type="EMBL" id="LWDF02000853">
    <property type="protein sequence ID" value="KAE8241791.1"/>
    <property type="molecule type" value="Genomic_DNA"/>
</dbReference>
<feature type="compositionally biased region" description="Acidic residues" evidence="1">
    <location>
        <begin position="65"/>
        <end position="79"/>
    </location>
</feature>
<reference evidence="2" key="2">
    <citation type="journal article" date="2019" name="IMA Fungus">
        <title>Genome sequencing and comparison of five Tilletia species to identify candidate genes for the detection of regulated species infecting wheat.</title>
        <authorList>
            <person name="Nguyen H.D.T."/>
            <person name="Sultana T."/>
            <person name="Kesanakurti P."/>
            <person name="Hambleton S."/>
        </authorList>
    </citation>
    <scope>NUCLEOTIDE SEQUENCE</scope>
    <source>
        <strain evidence="2">DAOMC 236416</strain>
    </source>
</reference>
<dbReference type="PANTHER" id="PTHR31912:SF34">
    <property type="entry name" value="NOTOCHORD-RELATED PROTEIN"/>
    <property type="match status" value="1"/>
</dbReference>
<keyword evidence="3" id="KW-1185">Reference proteome</keyword>
<dbReference type="Proteomes" id="UP000077521">
    <property type="component" value="Unassembled WGS sequence"/>
</dbReference>
<organism evidence="2 3">
    <name type="scientific">Tilletia indica</name>
    <dbReference type="NCBI Taxonomy" id="43049"/>
    <lineage>
        <taxon>Eukaryota</taxon>
        <taxon>Fungi</taxon>
        <taxon>Dikarya</taxon>
        <taxon>Basidiomycota</taxon>
        <taxon>Ustilaginomycotina</taxon>
        <taxon>Exobasidiomycetes</taxon>
        <taxon>Tilletiales</taxon>
        <taxon>Tilletiaceae</taxon>
        <taxon>Tilletia</taxon>
    </lineage>
</organism>